<proteinExistence type="predicted"/>
<name>A0A6J4PZE0_9BACT</name>
<evidence type="ECO:0000313" key="2">
    <source>
        <dbReference type="EMBL" id="CAA9429980.1"/>
    </source>
</evidence>
<sequence length="41" mass="4911">MILNRSSFKRRPALKNRKATRAETNLRYGLMNRGHDPKRKK</sequence>
<evidence type="ECO:0000256" key="1">
    <source>
        <dbReference type="SAM" id="MobiDB-lite"/>
    </source>
</evidence>
<accession>A0A6J4PZE0</accession>
<protein>
    <submittedName>
        <fullName evidence="2">Uncharacterized protein</fullName>
    </submittedName>
</protein>
<feature type="compositionally biased region" description="Basic residues" evidence="1">
    <location>
        <begin position="7"/>
        <end position="19"/>
    </location>
</feature>
<dbReference type="EMBL" id="CADCUR010000302">
    <property type="protein sequence ID" value="CAA9429980.1"/>
    <property type="molecule type" value="Genomic_DNA"/>
</dbReference>
<reference evidence="2" key="1">
    <citation type="submission" date="2020-02" db="EMBL/GenBank/DDBJ databases">
        <authorList>
            <person name="Meier V. D."/>
        </authorList>
    </citation>
    <scope>NUCLEOTIDE SEQUENCE</scope>
    <source>
        <strain evidence="2">AVDCRST_MAG74</strain>
    </source>
</reference>
<feature type="region of interest" description="Disordered" evidence="1">
    <location>
        <begin position="1"/>
        <end position="41"/>
    </location>
</feature>
<organism evidence="2">
    <name type="scientific">uncultured Pyrinomonadaceae bacterium</name>
    <dbReference type="NCBI Taxonomy" id="2283094"/>
    <lineage>
        <taxon>Bacteria</taxon>
        <taxon>Pseudomonadati</taxon>
        <taxon>Acidobacteriota</taxon>
        <taxon>Blastocatellia</taxon>
        <taxon>Blastocatellales</taxon>
        <taxon>Pyrinomonadaceae</taxon>
        <taxon>environmental samples</taxon>
    </lineage>
</organism>
<dbReference type="AlphaFoldDB" id="A0A6J4PZE0"/>
<gene>
    <name evidence="2" type="ORF">AVDCRST_MAG74-3625</name>
</gene>